<dbReference type="Proteomes" id="UP001290462">
    <property type="component" value="Unassembled WGS sequence"/>
</dbReference>
<evidence type="ECO:0000313" key="6">
    <source>
        <dbReference type="EMBL" id="MDZ5759706.1"/>
    </source>
</evidence>
<dbReference type="GO" id="GO:0004556">
    <property type="term" value="F:alpha-amylase activity"/>
    <property type="evidence" value="ECO:0007669"/>
    <property type="project" value="TreeGrafter"/>
</dbReference>
<proteinExistence type="inferred from homology"/>
<dbReference type="EMBL" id="JAVBVO010000003">
    <property type="protein sequence ID" value="MDZ5759706.1"/>
    <property type="molecule type" value="Genomic_DNA"/>
</dbReference>
<organism evidence="6 7">
    <name type="scientific">Carnobacterium maltaromaticum</name>
    <name type="common">Carnobacterium piscicola</name>
    <dbReference type="NCBI Taxonomy" id="2751"/>
    <lineage>
        <taxon>Bacteria</taxon>
        <taxon>Bacillati</taxon>
        <taxon>Bacillota</taxon>
        <taxon>Bacilli</taxon>
        <taxon>Lactobacillales</taxon>
        <taxon>Carnobacteriaceae</taxon>
        <taxon>Carnobacterium</taxon>
    </lineage>
</organism>
<dbReference type="InterPro" id="IPR056300">
    <property type="entry name" value="SusG-like_C"/>
</dbReference>
<sequence length="552" mass="63485">MSNFHDKVVYQVYPKSFKDSNGDGIGDLRGVIEKLAYLADLGVDMLWLNPFFTSPQNDNGYDISNYKEIDPLFGTMADFEELVHKAEALGMEIMLDMVLNHSSTEHEWFQKALAGDKEYQDYYYLRPAQENGDLPTNWESKFGGPSWSKFGQTDLYYMHLFDPTQADLNWHNPKVREELHQVVNFWLNKGVKGFRFDVINLIGKSTTELVDDLTGNGKPLYTDQPIVHDYLKEMNQATFGRVADTVTVGEMSSTTIENCVLYSNPTREELSMAFSFHHLKVDYVDGEKWSLMPFDFLALKNILNDWQTGMSEGDGWNALFWNNHDQPRAISRFADPVNYHSESATLLAQTIHLLRGTPYIYQGEELGMTNPDYEAIEDFMDIETHNAYRELQEKGLSESEAMAIIREKSRDNNRTPMQWTDEEHAGFTTGTPWLKVVDNYREINVAKEVAKGSIFSYYQRLIQLRKELPIIANGSYEGLLLEHPSVYAYARHLNGETVLVFNHFYAEPVTIQVPEEYLNRSSRYLIGNGQERELTSSLTLAPYETIAFYLDA</sequence>
<dbReference type="EC" id="3.2.1.93" evidence="4"/>
<dbReference type="RefSeq" id="WP_317913942.1">
    <property type="nucleotide sequence ID" value="NZ_CBCPIB010000005.1"/>
</dbReference>
<dbReference type="InterPro" id="IPR013780">
    <property type="entry name" value="Glyco_hydro_b"/>
</dbReference>
<dbReference type="InterPro" id="IPR012769">
    <property type="entry name" value="Trehalose_TreC"/>
</dbReference>
<comment type="caution">
    <text evidence="6">The sequence shown here is derived from an EMBL/GenBank/DDBJ whole genome shotgun (WGS) entry which is preliminary data.</text>
</comment>
<dbReference type="SUPFAM" id="SSF51011">
    <property type="entry name" value="Glycosyl hydrolase domain"/>
    <property type="match status" value="1"/>
</dbReference>
<dbReference type="NCBIfam" id="NF008183">
    <property type="entry name" value="PRK10933.1"/>
    <property type="match status" value="1"/>
</dbReference>
<evidence type="ECO:0000259" key="5">
    <source>
        <dbReference type="SMART" id="SM00642"/>
    </source>
</evidence>
<gene>
    <name evidence="6" type="primary">treC</name>
    <name evidence="6" type="ORF">RAK27_13670</name>
</gene>
<dbReference type="NCBIfam" id="TIGR02403">
    <property type="entry name" value="trehalose_treC"/>
    <property type="match status" value="1"/>
</dbReference>
<evidence type="ECO:0000256" key="1">
    <source>
        <dbReference type="ARBA" id="ARBA00008061"/>
    </source>
</evidence>
<keyword evidence="2 6" id="KW-0378">Hydrolase</keyword>
<dbReference type="Gene3D" id="3.20.20.80">
    <property type="entry name" value="Glycosidases"/>
    <property type="match status" value="1"/>
</dbReference>
<keyword evidence="3 6" id="KW-0326">Glycosidase</keyword>
<protein>
    <recommendedName>
        <fullName evidence="4">Alpha,alpha-phosphotrehalase</fullName>
        <ecNumber evidence="4">3.2.1.93</ecNumber>
    </recommendedName>
</protein>
<dbReference type="GO" id="GO:0005737">
    <property type="term" value="C:cytoplasm"/>
    <property type="evidence" value="ECO:0007669"/>
    <property type="project" value="UniProtKB-UniRule"/>
</dbReference>
<dbReference type="CDD" id="cd11333">
    <property type="entry name" value="AmyAc_SI_OligoGlu_DGase"/>
    <property type="match status" value="1"/>
</dbReference>
<dbReference type="SMART" id="SM00642">
    <property type="entry name" value="Aamy"/>
    <property type="match status" value="1"/>
</dbReference>
<name>A0AAW9K4P6_CARML</name>
<dbReference type="GO" id="GO:0005993">
    <property type="term" value="P:trehalose catabolic process"/>
    <property type="evidence" value="ECO:0007669"/>
    <property type="project" value="InterPro"/>
</dbReference>
<dbReference type="PANTHER" id="PTHR10357">
    <property type="entry name" value="ALPHA-AMYLASE FAMILY MEMBER"/>
    <property type="match status" value="1"/>
</dbReference>
<evidence type="ECO:0000256" key="4">
    <source>
        <dbReference type="NCBIfam" id="TIGR02403"/>
    </source>
</evidence>
<dbReference type="Pfam" id="PF23915">
    <property type="entry name" value="SusG_C"/>
    <property type="match status" value="1"/>
</dbReference>
<evidence type="ECO:0000256" key="2">
    <source>
        <dbReference type="ARBA" id="ARBA00022801"/>
    </source>
</evidence>
<reference evidence="6" key="1">
    <citation type="submission" date="2023-08" db="EMBL/GenBank/DDBJ databases">
        <title>Genomic characterization of piscicolin 126 produced by Carnobacterium maltaromaticum CM22 strain isolated from salmon (Salmo salar).</title>
        <authorList>
            <person name="Gonzalez-Gragera E."/>
            <person name="Garcia-Lopez J.D."/>
            <person name="Teso-Perez C."/>
            <person name="Gimenez-Hernandez I."/>
            <person name="Peralta-Sanchez J.M."/>
            <person name="Valdivia E."/>
            <person name="Montalban-Lopez M."/>
            <person name="Martin-Platero A.M."/>
            <person name="Banos A."/>
            <person name="Martinez-Bueno M."/>
        </authorList>
    </citation>
    <scope>NUCLEOTIDE SEQUENCE</scope>
    <source>
        <strain evidence="6">CM22</strain>
    </source>
</reference>
<dbReference type="InterPro" id="IPR045857">
    <property type="entry name" value="O16G_dom_2"/>
</dbReference>
<evidence type="ECO:0000313" key="7">
    <source>
        <dbReference type="Proteomes" id="UP001290462"/>
    </source>
</evidence>
<dbReference type="AlphaFoldDB" id="A0AAW9K4P6"/>
<comment type="similarity">
    <text evidence="1">Belongs to the glycosyl hydrolase 13 family.</text>
</comment>
<dbReference type="FunFam" id="3.90.400.10:FF:000002">
    <property type="entry name" value="Sucrose isomerase"/>
    <property type="match status" value="1"/>
</dbReference>
<dbReference type="InterPro" id="IPR017853">
    <property type="entry name" value="GH"/>
</dbReference>
<feature type="domain" description="Glycosyl hydrolase family 13 catalytic" evidence="5">
    <location>
        <begin position="11"/>
        <end position="414"/>
    </location>
</feature>
<dbReference type="GO" id="GO:0008788">
    <property type="term" value="F:alpha,alpha-phosphotrehalase activity"/>
    <property type="evidence" value="ECO:0007669"/>
    <property type="project" value="UniProtKB-UniRule"/>
</dbReference>
<dbReference type="Pfam" id="PF00128">
    <property type="entry name" value="Alpha-amylase"/>
    <property type="match status" value="1"/>
</dbReference>
<dbReference type="InterPro" id="IPR006047">
    <property type="entry name" value="GH13_cat_dom"/>
</dbReference>
<dbReference type="SUPFAM" id="SSF51445">
    <property type="entry name" value="(Trans)glycosidases"/>
    <property type="match status" value="1"/>
</dbReference>
<accession>A0AAW9K4P6</accession>
<dbReference type="Gene3D" id="3.90.400.10">
    <property type="entry name" value="Oligo-1,6-glucosidase, Domain 2"/>
    <property type="match status" value="1"/>
</dbReference>
<evidence type="ECO:0000256" key="3">
    <source>
        <dbReference type="ARBA" id="ARBA00023295"/>
    </source>
</evidence>
<dbReference type="FunFam" id="3.20.20.80:FF:000064">
    <property type="entry name" value="Oligo-1,6-glucosidase"/>
    <property type="match status" value="1"/>
</dbReference>
<dbReference type="Gene3D" id="2.60.40.1180">
    <property type="entry name" value="Golgi alpha-mannosidase II"/>
    <property type="match status" value="1"/>
</dbReference>
<dbReference type="PANTHER" id="PTHR10357:SF217">
    <property type="entry name" value="TREHALOSE-6-PHOSPHATE HYDROLASE"/>
    <property type="match status" value="1"/>
</dbReference>